<dbReference type="InParanoid" id="A0A078A6F5"/>
<evidence type="ECO:0000256" key="1">
    <source>
        <dbReference type="SAM" id="MobiDB-lite"/>
    </source>
</evidence>
<organism evidence="2 3">
    <name type="scientific">Stylonychia lemnae</name>
    <name type="common">Ciliate</name>
    <dbReference type="NCBI Taxonomy" id="5949"/>
    <lineage>
        <taxon>Eukaryota</taxon>
        <taxon>Sar</taxon>
        <taxon>Alveolata</taxon>
        <taxon>Ciliophora</taxon>
        <taxon>Intramacronucleata</taxon>
        <taxon>Spirotrichea</taxon>
        <taxon>Stichotrichia</taxon>
        <taxon>Sporadotrichida</taxon>
        <taxon>Oxytrichidae</taxon>
        <taxon>Stylonychinae</taxon>
        <taxon>Stylonychia</taxon>
    </lineage>
</organism>
<evidence type="ECO:0000313" key="2">
    <source>
        <dbReference type="EMBL" id="CDW77845.1"/>
    </source>
</evidence>
<gene>
    <name evidence="2" type="primary">Contig12794.g13648</name>
    <name evidence="2" type="ORF">STYLEM_6811</name>
</gene>
<proteinExistence type="predicted"/>
<feature type="region of interest" description="Disordered" evidence="1">
    <location>
        <begin position="1"/>
        <end position="46"/>
    </location>
</feature>
<dbReference type="Proteomes" id="UP000039865">
    <property type="component" value="Unassembled WGS sequence"/>
</dbReference>
<evidence type="ECO:0000313" key="3">
    <source>
        <dbReference type="Proteomes" id="UP000039865"/>
    </source>
</evidence>
<sequence>MIEDNKKIPSTQHKRPTAAELISDQSSSDGDSKHYNSAKKVNNSMQDKLALRVEKKKKRDHKKLVKQALKEKILQDTLSNDQIRYEQIKPSNIDLDLDENLIDSALNILNKSNEPKLDFKDPETQIKDFQKIVIPGTNLSISQNRYKNEEIFAFGGFMDKDIPIYKRVSSCRQIIGLEHERRLSAQILIDLNERLGYYNNRILKRIAKDKKREGKMRFYQDMDSVFDDSVKVQTDAHKVKQTEFELKNQVDFISIPQEIQNMEKSEQISEEKQQMEDYLSGNLKINYNQDKSINQKDMKSVSSLMNRITRNKQDIMAYIEQKYSQPSSQNECLSVQQLGSNRTLKESDNRCNQNTENKQAGYPERAFKTYQVLIEFKLSRLLNIETSDYEYFCGKEYPHIGEMLGFNGYPDFIKLAEQGKQDTILENMLPNIIKEDDKIVSIQEDIQISEIKAENNEIAVLKQWIQNEKLQYFSLRPRKTYLDEDFIQINPESIVFYDDVKEIIDMIDIKDYFQLNRILLSLNKFLEIPLIDTLNCTTYQKKQHQLMSSQFEDLKLDQEIVIYPGFHQYFNFDKHIPILIGSELIKEGSIVIQYEKYLNKDYQVSIVQLLSSFNEMERFNKNEINKKFKSQILVEISTLFKIQLQLTLYQQQDQLNQIISTQEVILQMNENNQKISNGQQSQRCQYCQQTHQGDNFANCMKQNGLYSKTVIKSFLSYEIDKMSANKDMKFNRLERILRIFKLYWSSMKPVNAIKELLEAQIKTKNVQLLNDQNSRLILEDVEEIQMIWKSSKFKDIIMEKELESMRDLYIQKGLRINQSGLIDDIPIPSTNQIQSDHQNVNQ</sequence>
<accession>A0A078A6F5</accession>
<dbReference type="OrthoDB" id="10689301at2759"/>
<protein>
    <submittedName>
        <fullName evidence="2">Uncharacterized protein</fullName>
    </submittedName>
</protein>
<keyword evidence="3" id="KW-1185">Reference proteome</keyword>
<dbReference type="AlphaFoldDB" id="A0A078A6F5"/>
<name>A0A078A6F5_STYLE</name>
<reference evidence="2 3" key="1">
    <citation type="submission" date="2014-06" db="EMBL/GenBank/DDBJ databases">
        <authorList>
            <person name="Swart Estienne"/>
        </authorList>
    </citation>
    <scope>NUCLEOTIDE SEQUENCE [LARGE SCALE GENOMIC DNA]</scope>
    <source>
        <strain evidence="2 3">130c</strain>
    </source>
</reference>
<dbReference type="EMBL" id="CCKQ01006522">
    <property type="protein sequence ID" value="CDW77845.1"/>
    <property type="molecule type" value="Genomic_DNA"/>
</dbReference>